<comment type="caution">
    <text evidence="2">The sequence shown here is derived from an EMBL/GenBank/DDBJ whole genome shotgun (WGS) entry which is preliminary data.</text>
</comment>
<feature type="transmembrane region" description="Helical" evidence="1">
    <location>
        <begin position="148"/>
        <end position="168"/>
    </location>
</feature>
<organism evidence="2 3">
    <name type="scientific">Alicyclobacillus cycloheptanicus</name>
    <dbReference type="NCBI Taxonomy" id="1457"/>
    <lineage>
        <taxon>Bacteria</taxon>
        <taxon>Bacillati</taxon>
        <taxon>Bacillota</taxon>
        <taxon>Bacilli</taxon>
        <taxon>Bacillales</taxon>
        <taxon>Alicyclobacillaceae</taxon>
        <taxon>Alicyclobacillus</taxon>
    </lineage>
</organism>
<accession>A0ABT9XMV7</accession>
<evidence type="ECO:0000256" key="1">
    <source>
        <dbReference type="SAM" id="Phobius"/>
    </source>
</evidence>
<gene>
    <name evidence="2" type="ORF">J2S03_002926</name>
</gene>
<feature type="transmembrane region" description="Helical" evidence="1">
    <location>
        <begin position="213"/>
        <end position="230"/>
    </location>
</feature>
<feature type="transmembrane region" description="Helical" evidence="1">
    <location>
        <begin position="180"/>
        <end position="201"/>
    </location>
</feature>
<evidence type="ECO:0000313" key="3">
    <source>
        <dbReference type="Proteomes" id="UP001232973"/>
    </source>
</evidence>
<reference evidence="2 3" key="1">
    <citation type="submission" date="2023-07" db="EMBL/GenBank/DDBJ databases">
        <title>Genomic Encyclopedia of Type Strains, Phase IV (KMG-IV): sequencing the most valuable type-strain genomes for metagenomic binning, comparative biology and taxonomic classification.</title>
        <authorList>
            <person name="Goeker M."/>
        </authorList>
    </citation>
    <scope>NUCLEOTIDE SEQUENCE [LARGE SCALE GENOMIC DNA]</scope>
    <source>
        <strain evidence="2 3">DSM 4006</strain>
    </source>
</reference>
<dbReference type="RefSeq" id="WP_274455543.1">
    <property type="nucleotide sequence ID" value="NZ_CP067097.1"/>
</dbReference>
<dbReference type="EMBL" id="JAUSTP010000030">
    <property type="protein sequence ID" value="MDQ0191058.1"/>
    <property type="molecule type" value="Genomic_DNA"/>
</dbReference>
<feature type="transmembrane region" description="Helical" evidence="1">
    <location>
        <begin position="390"/>
        <end position="411"/>
    </location>
</feature>
<feature type="transmembrane region" description="Helical" evidence="1">
    <location>
        <begin position="48"/>
        <end position="73"/>
    </location>
</feature>
<name>A0ABT9XMV7_9BACL</name>
<feature type="transmembrane region" description="Helical" evidence="1">
    <location>
        <begin position="85"/>
        <end position="106"/>
    </location>
</feature>
<keyword evidence="3" id="KW-1185">Reference proteome</keyword>
<keyword evidence="1" id="KW-0472">Membrane</keyword>
<feature type="transmembrane region" description="Helical" evidence="1">
    <location>
        <begin position="365"/>
        <end position="384"/>
    </location>
</feature>
<keyword evidence="1" id="KW-1133">Transmembrane helix</keyword>
<feature type="transmembrane region" description="Helical" evidence="1">
    <location>
        <begin position="242"/>
        <end position="260"/>
    </location>
</feature>
<proteinExistence type="predicted"/>
<evidence type="ECO:0008006" key="4">
    <source>
        <dbReference type="Google" id="ProtNLM"/>
    </source>
</evidence>
<sequence length="427" mass="46960">MSNETSTKKRLSATVYYLLVGLVLGWPGLLASGVLLPTWQLGGASSPLSLAAIHLLVLGSMLTIAFGVLYQIVPIAFQAPPIPRHVLYWHLPIHVGSVVIMVVGFMTSQFTVVGIGGSLLLCSAVAYFLLVSRSYFHARNKTTVHKGLSVPLSALWLVILVGLFQAFFPARVSQSVILTHMLLGGFAFWGGLVFVFSYKLVPMFVISHGYKVALARNVTLYFVAVALLLISNWCPTGAVQRLVLFIGSILLLISLVLYVWDMIAIIRARKKKRIVLPLYDAFLAMTFLVAGETGAILSTLFRMPFLLYPAIYLFAFGGLIALMFSYMQKIVPFLWFEYRFSKRPERKTAPLIDDMVPKRTAQIGIIFYFVGVLMGVVTMMVTGGPATTQHLLALISAFCMTAGSILLFFSLRYVLTIGGPRPADDAV</sequence>
<protein>
    <recommendedName>
        <fullName evidence="4">Cbb3-type cytochrome c oxidase subunit I</fullName>
    </recommendedName>
</protein>
<feature type="transmembrane region" description="Helical" evidence="1">
    <location>
        <begin position="112"/>
        <end position="136"/>
    </location>
</feature>
<feature type="transmembrane region" description="Helical" evidence="1">
    <location>
        <begin position="281"/>
        <end position="301"/>
    </location>
</feature>
<dbReference type="Proteomes" id="UP001232973">
    <property type="component" value="Unassembled WGS sequence"/>
</dbReference>
<feature type="transmembrane region" description="Helical" evidence="1">
    <location>
        <begin position="15"/>
        <end position="36"/>
    </location>
</feature>
<evidence type="ECO:0000313" key="2">
    <source>
        <dbReference type="EMBL" id="MDQ0191058.1"/>
    </source>
</evidence>
<keyword evidence="1" id="KW-0812">Transmembrane</keyword>
<feature type="transmembrane region" description="Helical" evidence="1">
    <location>
        <begin position="307"/>
        <end position="326"/>
    </location>
</feature>